<dbReference type="InterPro" id="IPR019734">
    <property type="entry name" value="TPR_rpt"/>
</dbReference>
<organism evidence="3 4">
    <name type="scientific">Erythrobacter litoralis</name>
    <dbReference type="NCBI Taxonomy" id="39960"/>
    <lineage>
        <taxon>Bacteria</taxon>
        <taxon>Pseudomonadati</taxon>
        <taxon>Pseudomonadota</taxon>
        <taxon>Alphaproteobacteria</taxon>
        <taxon>Sphingomonadales</taxon>
        <taxon>Erythrobacteraceae</taxon>
        <taxon>Erythrobacter/Porphyrobacter group</taxon>
        <taxon>Erythrobacter</taxon>
    </lineage>
</organism>
<keyword evidence="2" id="KW-0732">Signal</keyword>
<evidence type="ECO:0000313" key="3">
    <source>
        <dbReference type="EMBL" id="KEO93234.1"/>
    </source>
</evidence>
<dbReference type="Proteomes" id="UP000027866">
    <property type="component" value="Unassembled WGS sequence"/>
</dbReference>
<dbReference type="AlphaFoldDB" id="A0A074MIB9"/>
<name>A0A074MIB9_9SPHN</name>
<evidence type="ECO:0000256" key="2">
    <source>
        <dbReference type="SAM" id="SignalP"/>
    </source>
</evidence>
<dbReference type="SUPFAM" id="SSF48452">
    <property type="entry name" value="TPR-like"/>
    <property type="match status" value="1"/>
</dbReference>
<gene>
    <name evidence="3" type="ORF">EH32_10950</name>
</gene>
<proteinExistence type="predicted"/>
<evidence type="ECO:0000313" key="4">
    <source>
        <dbReference type="Proteomes" id="UP000027866"/>
    </source>
</evidence>
<dbReference type="EMBL" id="JMIX01000006">
    <property type="protein sequence ID" value="KEO93234.1"/>
    <property type="molecule type" value="Genomic_DNA"/>
</dbReference>
<dbReference type="InterPro" id="IPR011990">
    <property type="entry name" value="TPR-like_helical_dom_sf"/>
</dbReference>
<evidence type="ECO:0008006" key="5">
    <source>
        <dbReference type="Google" id="ProtNLM"/>
    </source>
</evidence>
<dbReference type="Gene3D" id="1.25.40.10">
    <property type="entry name" value="Tetratricopeptide repeat domain"/>
    <property type="match status" value="1"/>
</dbReference>
<comment type="caution">
    <text evidence="3">The sequence shown here is derived from an EMBL/GenBank/DDBJ whole genome shotgun (WGS) entry which is preliminary data.</text>
</comment>
<feature type="region of interest" description="Disordered" evidence="1">
    <location>
        <begin position="117"/>
        <end position="193"/>
    </location>
</feature>
<reference evidence="3 4" key="1">
    <citation type="submission" date="2014-04" db="EMBL/GenBank/DDBJ databases">
        <title>A comprehensive comparison of genomes of Erythrobacter spp. Strains.</title>
        <authorList>
            <person name="Zheng Q."/>
        </authorList>
    </citation>
    <scope>NUCLEOTIDE SEQUENCE [LARGE SCALE GENOMIC DNA]</scope>
    <source>
        <strain evidence="3 4">DSM 8509</strain>
    </source>
</reference>
<feature type="signal peptide" evidence="2">
    <location>
        <begin position="1"/>
        <end position="24"/>
    </location>
</feature>
<evidence type="ECO:0000256" key="1">
    <source>
        <dbReference type="SAM" id="MobiDB-lite"/>
    </source>
</evidence>
<protein>
    <recommendedName>
        <fullName evidence="5">Cell division coordinator CpoB</fullName>
    </recommendedName>
</protein>
<sequence>MSGRLIGAFAATAVLATTPAASFAQDAGEEARLRKIEAEIRALQRNVFPGGDGRFFEPQITGGQQAPSQPDRATTSALTDILARLDALELQLQRLTSLTEENTNVLSRLDERITALETASSVEAQPEDAATDSNLAAMTGRTQGTNGDAGARERRIEPEALTEGTSVAARTRTSGAQTAGPQTANPQTAGPSPERLAAVQAITKPDTGDAGEDEYTYGFRLWDAGFYPEARQQLSSFVEAYPDHPLTTFGRNLLGRAFLDDGMAEEAARWFLRNYQADRTARRAPDSLLYLAQSMIEMGDDRRACIALAEFGETYPAIASGRLADQYESNRRKVTCE</sequence>
<feature type="chain" id="PRO_5001697242" description="Cell division coordinator CpoB" evidence="2">
    <location>
        <begin position="25"/>
        <end position="337"/>
    </location>
</feature>
<dbReference type="Pfam" id="PF13174">
    <property type="entry name" value="TPR_6"/>
    <property type="match status" value="1"/>
</dbReference>
<accession>A0A074MIB9</accession>
<feature type="compositionally biased region" description="Polar residues" evidence="1">
    <location>
        <begin position="131"/>
        <end position="146"/>
    </location>
</feature>
<feature type="compositionally biased region" description="Polar residues" evidence="1">
    <location>
        <begin position="171"/>
        <end position="190"/>
    </location>
</feature>
<keyword evidence="4" id="KW-1185">Reference proteome</keyword>